<dbReference type="AlphaFoldDB" id="A0AAD9LMC4"/>
<comment type="caution">
    <text evidence="11">The sequence shown here is derived from an EMBL/GenBank/DDBJ whole genome shotgun (WGS) entry which is preliminary data.</text>
</comment>
<evidence type="ECO:0000256" key="3">
    <source>
        <dbReference type="ARBA" id="ARBA00022603"/>
    </source>
</evidence>
<reference evidence="11" key="1">
    <citation type="submission" date="2023-08" db="EMBL/GenBank/DDBJ databases">
        <title>Reference Genome Resource for the Citrus Pathogen Phytophthora citrophthora.</title>
        <authorList>
            <person name="Moller H."/>
            <person name="Coetzee B."/>
            <person name="Rose L.J."/>
            <person name="Van Niekerk J.M."/>
        </authorList>
    </citation>
    <scope>NUCLEOTIDE SEQUENCE</scope>
    <source>
        <strain evidence="11">STE-U-9442</strain>
    </source>
</reference>
<feature type="domain" description="Methyltransferase" evidence="10">
    <location>
        <begin position="334"/>
        <end position="443"/>
    </location>
</feature>
<keyword evidence="4" id="KW-0808">Transferase</keyword>
<protein>
    <recommendedName>
        <fullName evidence="5">phosphoethanolamine N-methyltransferase</fullName>
        <ecNumber evidence="5">2.1.1.103</ecNumber>
    </recommendedName>
</protein>
<evidence type="ECO:0000256" key="7">
    <source>
        <dbReference type="ARBA" id="ARBA00047622"/>
    </source>
</evidence>
<comment type="pathway">
    <text evidence="2">Lipid metabolism.</text>
</comment>
<dbReference type="EC" id="2.1.1.103" evidence="5"/>
<accession>A0AAD9LMC4</accession>
<evidence type="ECO:0000256" key="6">
    <source>
        <dbReference type="ARBA" id="ARBA00047619"/>
    </source>
</evidence>
<keyword evidence="3" id="KW-0489">Methyltransferase</keyword>
<dbReference type="Gene3D" id="3.40.50.150">
    <property type="entry name" value="Vaccinia Virus protein VP39"/>
    <property type="match status" value="4"/>
</dbReference>
<evidence type="ECO:0000256" key="8">
    <source>
        <dbReference type="ARBA" id="ARBA00047841"/>
    </source>
</evidence>
<dbReference type="Pfam" id="PF13649">
    <property type="entry name" value="Methyltransf_25"/>
    <property type="match status" value="2"/>
</dbReference>
<dbReference type="CDD" id="cd02440">
    <property type="entry name" value="AdoMet_MTases"/>
    <property type="match status" value="4"/>
</dbReference>
<proteinExistence type="predicted"/>
<dbReference type="InterPro" id="IPR041698">
    <property type="entry name" value="Methyltransf_25"/>
</dbReference>
<comment type="catalytic activity">
    <reaction evidence="7">
        <text>phosphoethanolamine + S-adenosyl-L-methionine = N-methylethanolamine phosphate + S-adenosyl-L-homocysteine + H(+)</text>
        <dbReference type="Rhea" id="RHEA:20365"/>
        <dbReference type="ChEBI" id="CHEBI:15378"/>
        <dbReference type="ChEBI" id="CHEBI:57781"/>
        <dbReference type="ChEBI" id="CHEBI:57856"/>
        <dbReference type="ChEBI" id="CHEBI:58190"/>
        <dbReference type="ChEBI" id="CHEBI:59789"/>
        <dbReference type="EC" id="2.1.1.103"/>
    </reaction>
    <physiologicalReaction direction="left-to-right" evidence="7">
        <dbReference type="Rhea" id="RHEA:20366"/>
    </physiologicalReaction>
</comment>
<evidence type="ECO:0000256" key="2">
    <source>
        <dbReference type="ARBA" id="ARBA00005189"/>
    </source>
</evidence>
<gene>
    <name evidence="11" type="ORF">P3T76_007107</name>
</gene>
<evidence type="ECO:0000259" key="9">
    <source>
        <dbReference type="Pfam" id="PF13649"/>
    </source>
</evidence>
<dbReference type="Proteomes" id="UP001259832">
    <property type="component" value="Unassembled WGS sequence"/>
</dbReference>
<comment type="catalytic activity">
    <reaction evidence="8">
        <text>N-methylethanolamine phosphate + S-adenosyl-L-methionine = N,N-dimethylethanolamine phosphate + S-adenosyl-L-homocysteine + H(+)</text>
        <dbReference type="Rhea" id="RHEA:25321"/>
        <dbReference type="ChEBI" id="CHEBI:15378"/>
        <dbReference type="ChEBI" id="CHEBI:57781"/>
        <dbReference type="ChEBI" id="CHEBI:57856"/>
        <dbReference type="ChEBI" id="CHEBI:58641"/>
        <dbReference type="ChEBI" id="CHEBI:59789"/>
        <dbReference type="EC" id="2.1.1.103"/>
    </reaction>
    <physiologicalReaction direction="left-to-right" evidence="8">
        <dbReference type="Rhea" id="RHEA:25322"/>
    </physiologicalReaction>
</comment>
<feature type="domain" description="Methyltransferase" evidence="9">
    <location>
        <begin position="104"/>
        <end position="197"/>
    </location>
</feature>
<dbReference type="Pfam" id="PF13847">
    <property type="entry name" value="Methyltransf_31"/>
    <property type="match status" value="2"/>
</dbReference>
<feature type="domain" description="Methyltransferase" evidence="9">
    <location>
        <begin position="597"/>
        <end position="690"/>
    </location>
</feature>
<dbReference type="InterPro" id="IPR029063">
    <property type="entry name" value="SAM-dependent_MTases_sf"/>
</dbReference>
<evidence type="ECO:0000256" key="5">
    <source>
        <dbReference type="ARBA" id="ARBA00035674"/>
    </source>
</evidence>
<comment type="catalytic activity">
    <reaction evidence="6">
        <text>N,N-dimethylethanolamine phosphate + S-adenosyl-L-methionine = phosphocholine + S-adenosyl-L-homocysteine + H(+)</text>
        <dbReference type="Rhea" id="RHEA:25325"/>
        <dbReference type="ChEBI" id="CHEBI:15378"/>
        <dbReference type="ChEBI" id="CHEBI:57856"/>
        <dbReference type="ChEBI" id="CHEBI:58641"/>
        <dbReference type="ChEBI" id="CHEBI:59789"/>
        <dbReference type="ChEBI" id="CHEBI:295975"/>
        <dbReference type="EC" id="2.1.1.103"/>
    </reaction>
    <physiologicalReaction direction="left-to-right" evidence="6">
        <dbReference type="Rhea" id="RHEA:25326"/>
    </physiologicalReaction>
</comment>
<evidence type="ECO:0000256" key="4">
    <source>
        <dbReference type="ARBA" id="ARBA00022679"/>
    </source>
</evidence>
<comment type="pathway">
    <text evidence="1">Phospholipid metabolism; phosphatidylcholine biosynthesis.</text>
</comment>
<dbReference type="GO" id="GO:0000234">
    <property type="term" value="F:phosphoethanolamine N-methyltransferase activity"/>
    <property type="evidence" value="ECO:0007669"/>
    <property type="project" value="UniProtKB-EC"/>
</dbReference>
<dbReference type="EMBL" id="JASMQC010000012">
    <property type="protein sequence ID" value="KAK1941241.1"/>
    <property type="molecule type" value="Genomic_DNA"/>
</dbReference>
<evidence type="ECO:0000259" key="10">
    <source>
        <dbReference type="Pfam" id="PF13847"/>
    </source>
</evidence>
<sequence>MIGVQVPPIASETKSCTGMQRQHSSKPFPILTPRVQAAQHLSTDTQAQDMTVDVARQQMKSYWKGHSSAATVETMMLDSHAKALTKLELPEILDKAPYMENKDVLELAAGIGRYTSVIATKAKSVTAVEFIEDFIKVNADTNGHLGNIKFLCKDVVHLEAETNSFDVIFSNWIFMYMEDEEVKAFAKKAIKWLRPGGKLFFRESCFKQSGDFQRSSNPTHYRHPGFYVGAFGSVVSQEDNGDLGYFNLESSGSVEVYRKIKKNNGQVFFSYTKAVKEGSDNTNDEAVATFQKFLDEQQYSNQSITRYEKIFGEGYVSTGGQTTTTEFVEKLNLKPGERVLDVGCGIGGGDFYMARQFGVSVVGIDLSTNMVHRALETSMKDTSVDVEFEICDATQKEFPDASFDVVYSRDTILHIEDKQALFAKFFRWLKPGGRVLISDYCQGEQEPTDRFKAYVAGRGYHLLSPSQYGKVLESVGFTSVSAEDRTDQFVEVLKDELTRTLAHKDEFVSETSESDFKYIVDGWEAKIVRCEPTPKHRHKMTIESVDSTRLQMKSYWKEHSSNTDIETMMLDSNAKVLHELEMPEIMERAPSMEGKDVLELAAGIGRFTSIIAKSAKSVTAVEFIEDFHKANVAANDRLGNIKFLCQDVVNLEAEPNSFDVIFSNWIFMYLGDEEVKAFAKKAIKWLRPGGKLFFRESCFRQSGDVKRNSNPTHYRHPAFYVGAFGSVVSKEETGDLGYFNLESSGSVEVYRKIKKNNGQVFFSYTKAVKEGSDNTNDEAVATFQKFLDEQQYSNQSITRYEKIFGEGYVSTGGQTTTTEFVEKLNLKPGERVLDVGCGIGGGDFYMARQFGVSVVGIDLSTNMVHRALETSMKDTSVDVEFEICDATQKEFPDASFDVVYSRDTILHIEDKQALFAKFFRWLKPGGRVLISDYCQGEQEPTDRFKAYVAGRGYHLLSPSQYGKVLESVGFTSVSAEDRTDQFVEVLKDELTRTLAHKDEFVSETSESDFKYIVDGWEAKIVRCGEGDQKWGLFYGKKE</sequence>
<evidence type="ECO:0000313" key="11">
    <source>
        <dbReference type="EMBL" id="KAK1941241.1"/>
    </source>
</evidence>
<keyword evidence="12" id="KW-1185">Reference proteome</keyword>
<name>A0AAD9LMC4_9STRA</name>
<dbReference type="PANTHER" id="PTHR44307:SF2">
    <property type="entry name" value="PHOSPHOETHANOLAMINE METHYLTRANSFERASE ISOFORM X1"/>
    <property type="match status" value="1"/>
</dbReference>
<organism evidence="11 12">
    <name type="scientific">Phytophthora citrophthora</name>
    <dbReference type="NCBI Taxonomy" id="4793"/>
    <lineage>
        <taxon>Eukaryota</taxon>
        <taxon>Sar</taxon>
        <taxon>Stramenopiles</taxon>
        <taxon>Oomycota</taxon>
        <taxon>Peronosporomycetes</taxon>
        <taxon>Peronosporales</taxon>
        <taxon>Peronosporaceae</taxon>
        <taxon>Phytophthora</taxon>
    </lineage>
</organism>
<dbReference type="InterPro" id="IPR025714">
    <property type="entry name" value="Methyltranfer_dom"/>
</dbReference>
<dbReference type="SUPFAM" id="SSF53335">
    <property type="entry name" value="S-adenosyl-L-methionine-dependent methyltransferases"/>
    <property type="match status" value="4"/>
</dbReference>
<evidence type="ECO:0000313" key="12">
    <source>
        <dbReference type="Proteomes" id="UP001259832"/>
    </source>
</evidence>
<evidence type="ECO:0000256" key="1">
    <source>
        <dbReference type="ARBA" id="ARBA00004969"/>
    </source>
</evidence>
<dbReference type="PANTHER" id="PTHR44307">
    <property type="entry name" value="PHOSPHOETHANOLAMINE METHYLTRANSFERASE"/>
    <property type="match status" value="1"/>
</dbReference>
<feature type="domain" description="Methyltransferase" evidence="10">
    <location>
        <begin position="827"/>
        <end position="936"/>
    </location>
</feature>
<dbReference type="GO" id="GO:0032259">
    <property type="term" value="P:methylation"/>
    <property type="evidence" value="ECO:0007669"/>
    <property type="project" value="UniProtKB-KW"/>
</dbReference>